<feature type="transmembrane region" description="Helical" evidence="10">
    <location>
        <begin position="74"/>
        <end position="100"/>
    </location>
</feature>
<evidence type="ECO:0000313" key="12">
    <source>
        <dbReference type="EMBL" id="MFA9949038.1"/>
    </source>
</evidence>
<comment type="function">
    <text evidence="1">Part of the binding-protein-dependent transport system for glutamine; probably responsible for the translocation of the substrate across the membrane.</text>
</comment>
<dbReference type="Pfam" id="PF00528">
    <property type="entry name" value="BPD_transp_1"/>
    <property type="match status" value="1"/>
</dbReference>
<dbReference type="SUPFAM" id="SSF161098">
    <property type="entry name" value="MetI-like"/>
    <property type="match status" value="1"/>
</dbReference>
<organism evidence="12 13">
    <name type="scientific">Dentiradicibacter hellwigii</name>
    <dbReference type="NCBI Taxonomy" id="3149053"/>
    <lineage>
        <taxon>Bacteria</taxon>
        <taxon>Pseudomonadati</taxon>
        <taxon>Pseudomonadota</taxon>
        <taxon>Betaproteobacteria</taxon>
        <taxon>Rhodocyclales</taxon>
        <taxon>Rhodocyclaceae</taxon>
        <taxon>Dentiradicibacter</taxon>
    </lineage>
</organism>
<keyword evidence="7" id="KW-0029">Amino-acid transport</keyword>
<feature type="transmembrane region" description="Helical" evidence="10">
    <location>
        <begin position="120"/>
        <end position="138"/>
    </location>
</feature>
<dbReference type="CDD" id="cd06261">
    <property type="entry name" value="TM_PBP2"/>
    <property type="match status" value="1"/>
</dbReference>
<evidence type="ECO:0000256" key="4">
    <source>
        <dbReference type="ARBA" id="ARBA00022448"/>
    </source>
</evidence>
<evidence type="ECO:0000313" key="13">
    <source>
        <dbReference type="Proteomes" id="UP001574673"/>
    </source>
</evidence>
<evidence type="ECO:0000256" key="9">
    <source>
        <dbReference type="ARBA" id="ARBA00023136"/>
    </source>
</evidence>
<dbReference type="NCBIfam" id="TIGR01726">
    <property type="entry name" value="HEQRo_perm_3TM"/>
    <property type="match status" value="1"/>
</dbReference>
<dbReference type="InterPro" id="IPR035906">
    <property type="entry name" value="MetI-like_sf"/>
</dbReference>
<keyword evidence="4 10" id="KW-0813">Transport</keyword>
<keyword evidence="9 10" id="KW-0472">Membrane</keyword>
<keyword evidence="8 10" id="KW-1133">Transmembrane helix</keyword>
<dbReference type="PANTHER" id="PTHR30614:SF20">
    <property type="entry name" value="GLUTAMINE TRANSPORT SYSTEM PERMEASE PROTEIN GLNP"/>
    <property type="match status" value="1"/>
</dbReference>
<keyword evidence="13" id="KW-1185">Reference proteome</keyword>
<accession>A0ABV4UCT9</accession>
<gene>
    <name evidence="12" type="ORF">ABCS64_01625</name>
</gene>
<evidence type="ECO:0000256" key="3">
    <source>
        <dbReference type="ARBA" id="ARBA00010072"/>
    </source>
</evidence>
<dbReference type="InterPro" id="IPR000515">
    <property type="entry name" value="MetI-like"/>
</dbReference>
<feature type="domain" description="ABC transmembrane type-1" evidence="11">
    <location>
        <begin position="26"/>
        <end position="242"/>
    </location>
</feature>
<evidence type="ECO:0000256" key="1">
    <source>
        <dbReference type="ARBA" id="ARBA00003159"/>
    </source>
</evidence>
<dbReference type="Gene3D" id="1.10.3720.10">
    <property type="entry name" value="MetI-like"/>
    <property type="match status" value="1"/>
</dbReference>
<reference evidence="13" key="1">
    <citation type="submission" date="2024-06" db="EMBL/GenBank/DDBJ databases">
        <title>Radixoralia hellwigii gen. nov., sp nov., isolated from a root canal in the human oral cavity.</title>
        <authorList>
            <person name="Bartsch S."/>
            <person name="Wittmer A."/>
            <person name="Schulz A.-K."/>
            <person name="Neumann-Schaal M."/>
            <person name="Wolf J."/>
            <person name="Gronow S."/>
            <person name="Tennert C."/>
            <person name="Haecker G."/>
            <person name="Cieplik F."/>
            <person name="Al-Ahmad A."/>
        </authorList>
    </citation>
    <scope>NUCLEOTIDE SEQUENCE [LARGE SCALE GENOMIC DNA]</scope>
    <source>
        <strain evidence="13">Wk13</strain>
    </source>
</reference>
<comment type="similarity">
    <text evidence="3">Belongs to the binding-protein-dependent transport system permease family. HisMQ subfamily.</text>
</comment>
<dbReference type="InterPro" id="IPR043429">
    <property type="entry name" value="ArtM/GltK/GlnP/TcyL/YhdX-like"/>
</dbReference>
<evidence type="ECO:0000256" key="5">
    <source>
        <dbReference type="ARBA" id="ARBA00022475"/>
    </source>
</evidence>
<evidence type="ECO:0000259" key="11">
    <source>
        <dbReference type="PROSITE" id="PS50928"/>
    </source>
</evidence>
<proteinExistence type="inferred from homology"/>
<evidence type="ECO:0000256" key="7">
    <source>
        <dbReference type="ARBA" id="ARBA00022970"/>
    </source>
</evidence>
<keyword evidence="6 10" id="KW-0812">Transmembrane</keyword>
<comment type="subcellular location">
    <subcellularLocation>
        <location evidence="2">Cell inner membrane</location>
        <topology evidence="2">Multi-pass membrane protein</topology>
    </subcellularLocation>
    <subcellularLocation>
        <location evidence="10">Cell membrane</location>
        <topology evidence="10">Multi-pass membrane protein</topology>
    </subcellularLocation>
</comment>
<evidence type="ECO:0000256" key="10">
    <source>
        <dbReference type="RuleBase" id="RU363032"/>
    </source>
</evidence>
<dbReference type="InterPro" id="IPR010065">
    <property type="entry name" value="AA_ABC_transptr_permease_3TM"/>
</dbReference>
<dbReference type="PANTHER" id="PTHR30614">
    <property type="entry name" value="MEMBRANE COMPONENT OF AMINO ACID ABC TRANSPORTER"/>
    <property type="match status" value="1"/>
</dbReference>
<dbReference type="Proteomes" id="UP001574673">
    <property type="component" value="Unassembled WGS sequence"/>
</dbReference>
<dbReference type="RefSeq" id="WP_418890197.1">
    <property type="nucleotide sequence ID" value="NZ_JBEUWX010000001.1"/>
</dbReference>
<feature type="transmembrane region" description="Helical" evidence="10">
    <location>
        <begin position="28"/>
        <end position="53"/>
    </location>
</feature>
<comment type="caution">
    <text evidence="12">The sequence shown here is derived from an EMBL/GenBank/DDBJ whole genome shotgun (WGS) entry which is preliminary data.</text>
</comment>
<sequence length="255" mass="28605">MDPVLWFGWFRADIIAEYKVMFWHGLQMTILVTVVCIVQGTVLGLFIGLARLADARHAPARQICRYLLRWPSTVYVSFFRGTPLFVQILLIHFAVLPVFINPTDGLLISGEMARSLKQNYGALISGVIALTLNSGAYISEVFRAGIQSIDRGQIEAARSLGLPFSRTLYHVVLPQAFRRMLPPLGNNAIALLKDSSLISAIGLAELAYTARTVAGAYSRYWEPYLTISFMYWLLTLGLAWGIRKLEERYGRGDTR</sequence>
<dbReference type="PROSITE" id="PS50928">
    <property type="entry name" value="ABC_TM1"/>
    <property type="match status" value="1"/>
</dbReference>
<name>A0ABV4UCT9_9RHOO</name>
<evidence type="ECO:0000256" key="8">
    <source>
        <dbReference type="ARBA" id="ARBA00022989"/>
    </source>
</evidence>
<evidence type="ECO:0000256" key="2">
    <source>
        <dbReference type="ARBA" id="ARBA00004429"/>
    </source>
</evidence>
<feature type="transmembrane region" description="Helical" evidence="10">
    <location>
        <begin position="224"/>
        <end position="242"/>
    </location>
</feature>
<dbReference type="EMBL" id="JBEUWX010000001">
    <property type="protein sequence ID" value="MFA9949038.1"/>
    <property type="molecule type" value="Genomic_DNA"/>
</dbReference>
<keyword evidence="5" id="KW-1003">Cell membrane</keyword>
<protein>
    <submittedName>
        <fullName evidence="12">Amino acid ABC transporter permease</fullName>
    </submittedName>
</protein>
<evidence type="ECO:0000256" key="6">
    <source>
        <dbReference type="ARBA" id="ARBA00022692"/>
    </source>
</evidence>